<dbReference type="EMBL" id="JABCRI010000013">
    <property type="protein sequence ID" value="KAF8395485.1"/>
    <property type="molecule type" value="Genomic_DNA"/>
</dbReference>
<dbReference type="Pfam" id="PF14223">
    <property type="entry name" value="Retrotran_gag_2"/>
    <property type="match status" value="1"/>
</dbReference>
<dbReference type="AlphaFoldDB" id="A0A834YXC8"/>
<accession>A0A834YXC8</accession>
<dbReference type="PANTHER" id="PTHR24177:SF365">
    <property type="entry name" value="ANKYRIN REPEAT-CONTAINING PROTEIN NPR4-LIKE ISOFORM X1"/>
    <property type="match status" value="1"/>
</dbReference>
<evidence type="ECO:0000256" key="2">
    <source>
        <dbReference type="SAM" id="Phobius"/>
    </source>
</evidence>
<dbReference type="Pfam" id="PF00023">
    <property type="entry name" value="Ank"/>
    <property type="match status" value="1"/>
</dbReference>
<dbReference type="InterPro" id="IPR036770">
    <property type="entry name" value="Ankyrin_rpt-contain_sf"/>
</dbReference>
<organism evidence="4 5">
    <name type="scientific">Tetracentron sinense</name>
    <name type="common">Spur-leaf</name>
    <dbReference type="NCBI Taxonomy" id="13715"/>
    <lineage>
        <taxon>Eukaryota</taxon>
        <taxon>Viridiplantae</taxon>
        <taxon>Streptophyta</taxon>
        <taxon>Embryophyta</taxon>
        <taxon>Tracheophyta</taxon>
        <taxon>Spermatophyta</taxon>
        <taxon>Magnoliopsida</taxon>
        <taxon>Trochodendrales</taxon>
        <taxon>Trochodendraceae</taxon>
        <taxon>Tetracentron</taxon>
    </lineage>
</organism>
<evidence type="ECO:0000313" key="4">
    <source>
        <dbReference type="EMBL" id="KAF8395485.1"/>
    </source>
</evidence>
<protein>
    <recommendedName>
        <fullName evidence="3">PGG domain-containing protein</fullName>
    </recommendedName>
</protein>
<feature type="domain" description="PGG" evidence="3">
    <location>
        <begin position="556"/>
        <end position="669"/>
    </location>
</feature>
<keyword evidence="2" id="KW-1133">Transmembrane helix</keyword>
<dbReference type="InterPro" id="IPR026961">
    <property type="entry name" value="PGG_dom"/>
</dbReference>
<name>A0A834YXC8_TETSI</name>
<dbReference type="OMA" id="MANDNGC"/>
<dbReference type="InterPro" id="IPR002110">
    <property type="entry name" value="Ankyrin_rpt"/>
</dbReference>
<evidence type="ECO:0000256" key="1">
    <source>
        <dbReference type="PROSITE-ProRule" id="PRU00023"/>
    </source>
</evidence>
<feature type="transmembrane region" description="Helical" evidence="2">
    <location>
        <begin position="561"/>
        <end position="583"/>
    </location>
</feature>
<reference evidence="4 5" key="1">
    <citation type="submission" date="2020-04" db="EMBL/GenBank/DDBJ databases">
        <title>Plant Genome Project.</title>
        <authorList>
            <person name="Zhang R.-G."/>
        </authorList>
    </citation>
    <scope>NUCLEOTIDE SEQUENCE [LARGE SCALE GENOMIC DNA]</scope>
    <source>
        <strain evidence="4">YNK0</strain>
        <tissue evidence="4">Leaf</tissue>
    </source>
</reference>
<proteinExistence type="predicted"/>
<evidence type="ECO:0000259" key="3">
    <source>
        <dbReference type="Pfam" id="PF13962"/>
    </source>
</evidence>
<dbReference type="SUPFAM" id="SSF48403">
    <property type="entry name" value="Ankyrin repeat"/>
    <property type="match status" value="1"/>
</dbReference>
<gene>
    <name evidence="4" type="ORF">HHK36_019431</name>
</gene>
<dbReference type="PANTHER" id="PTHR24177">
    <property type="entry name" value="CASKIN"/>
    <property type="match status" value="1"/>
</dbReference>
<dbReference type="GO" id="GO:0016020">
    <property type="term" value="C:membrane"/>
    <property type="evidence" value="ECO:0007669"/>
    <property type="project" value="TreeGrafter"/>
</dbReference>
<sequence>MGKKKMKVAERREQRADVPEELTRNNYEKWKVGMKSYLEGKGLWDVVDETEPELKATSAKYETWRKKNEKALQAIRRSCGSKMALQIREMESAKDAWDHLASIFELDDGRTAAYAMYRPLYKALVKGDWKSTKIFLDQYPHTVSGRISSQGETALHVAAMYGHVQLIQELVNSMPAKALAIRSIEHDTALHIAAIGGITMIAKAMVAKSQDLLCLRNKIGLIPVTVAALSGNKEMVDYLYAATPREALNPETSKSGAVLLTAAISADMYYVASDLLQLFPQLATVWNSRGETALHVLAKKPRAFQSGSKLGFWQKLIYKGIYVQPTDASFHRENRSQGFQDPESLIYQCLSHCSLFLEVLHWSAGMVWNILKLGIKKIYNTKLNNFQALQILQSITRHVKSSLNDSQFDEIGIYSAIFVATELGIVEFIEQMMEFLPMMMFAQDDKNAQNILQIAVVHRQEGIFNLILTMDTISRASARVTDISGNNVLHLAGVLAPPSRLNRFSGAAMQMQQELQWFKEVEKLVEPAHREDKNKEGKTPQALFTDNHEDLVKAGEKWMKATATSCMVVAGLITTVMFAAAFTVPGGYNNDTGIPIFLLRKSFIIFLLSDALSLFSSCASLLIFLDIFMTSYAEENFLEPLPRRMIFGLATLFVSIVTMMVAFGAALSIILQGKPLWFALPISIFSCIPFTAIALLQFPFFFKIVFFTNGPGIFSHKTSKTVQLDQRVL</sequence>
<feature type="transmembrane region" description="Helical" evidence="2">
    <location>
        <begin position="646"/>
        <end position="670"/>
    </location>
</feature>
<dbReference type="SMART" id="SM00248">
    <property type="entry name" value="ANK"/>
    <property type="match status" value="3"/>
</dbReference>
<evidence type="ECO:0000313" key="5">
    <source>
        <dbReference type="Proteomes" id="UP000655225"/>
    </source>
</evidence>
<dbReference type="Gene3D" id="1.25.40.20">
    <property type="entry name" value="Ankyrin repeat-containing domain"/>
    <property type="match status" value="2"/>
</dbReference>
<feature type="repeat" description="ANK" evidence="1">
    <location>
        <begin position="150"/>
        <end position="172"/>
    </location>
</feature>
<dbReference type="PROSITE" id="PS50297">
    <property type="entry name" value="ANK_REP_REGION"/>
    <property type="match status" value="1"/>
</dbReference>
<feature type="transmembrane region" description="Helical" evidence="2">
    <location>
        <begin position="603"/>
        <end position="625"/>
    </location>
</feature>
<dbReference type="Pfam" id="PF13962">
    <property type="entry name" value="PGG"/>
    <property type="match status" value="1"/>
</dbReference>
<keyword evidence="5" id="KW-1185">Reference proteome</keyword>
<keyword evidence="1" id="KW-0040">ANK repeat</keyword>
<comment type="caution">
    <text evidence="4">The sequence shown here is derived from an EMBL/GenBank/DDBJ whole genome shotgun (WGS) entry which is preliminary data.</text>
</comment>
<keyword evidence="2" id="KW-0472">Membrane</keyword>
<feature type="transmembrane region" description="Helical" evidence="2">
    <location>
        <begin position="676"/>
        <end position="696"/>
    </location>
</feature>
<dbReference type="OrthoDB" id="242257at2759"/>
<dbReference type="PROSITE" id="PS50088">
    <property type="entry name" value="ANK_REPEAT"/>
    <property type="match status" value="1"/>
</dbReference>
<keyword evidence="2" id="KW-0812">Transmembrane</keyword>
<dbReference type="Proteomes" id="UP000655225">
    <property type="component" value="Unassembled WGS sequence"/>
</dbReference>